<keyword evidence="3" id="KW-0067">ATP-binding</keyword>
<evidence type="ECO:0000259" key="4">
    <source>
        <dbReference type="PROSITE" id="PS51193"/>
    </source>
</evidence>
<evidence type="ECO:0000256" key="2">
    <source>
        <dbReference type="ARBA" id="ARBA00022801"/>
    </source>
</evidence>
<reference evidence="5 6" key="1">
    <citation type="journal article" date="2016" name="Nat. Commun.">
        <title>Thousands of microbial genomes shed light on interconnected biogeochemical processes in an aquifer system.</title>
        <authorList>
            <person name="Anantharaman K."/>
            <person name="Brown C.T."/>
            <person name="Hug L.A."/>
            <person name="Sharon I."/>
            <person name="Castelle C.J."/>
            <person name="Probst A.J."/>
            <person name="Thomas B.C."/>
            <person name="Singh A."/>
            <person name="Wilkins M.J."/>
            <person name="Karaoz U."/>
            <person name="Brodie E.L."/>
            <person name="Williams K.H."/>
            <person name="Hubbard S.S."/>
            <person name="Banfield J.F."/>
        </authorList>
    </citation>
    <scope>NUCLEOTIDE SEQUENCE [LARGE SCALE GENOMIC DNA]</scope>
</reference>
<keyword evidence="1" id="KW-0547">Nucleotide-binding</keyword>
<evidence type="ECO:0000256" key="1">
    <source>
        <dbReference type="ARBA" id="ARBA00022741"/>
    </source>
</evidence>
<dbReference type="Pfam" id="PF04851">
    <property type="entry name" value="ResIII"/>
    <property type="match status" value="1"/>
</dbReference>
<dbReference type="STRING" id="1802333.A3G03_03460"/>
<dbReference type="GO" id="GO:0005524">
    <property type="term" value="F:ATP binding"/>
    <property type="evidence" value="ECO:0007669"/>
    <property type="project" value="UniProtKB-KW"/>
</dbReference>
<dbReference type="Gene3D" id="3.40.50.300">
    <property type="entry name" value="P-loop containing nucleotide triphosphate hydrolases"/>
    <property type="match status" value="1"/>
</dbReference>
<evidence type="ECO:0000313" key="6">
    <source>
        <dbReference type="Proteomes" id="UP000176355"/>
    </source>
</evidence>
<accession>A0A1G2P6F4</accession>
<dbReference type="EMBL" id="MHSL01000014">
    <property type="protein sequence ID" value="OHA43934.1"/>
    <property type="molecule type" value="Genomic_DNA"/>
</dbReference>
<protein>
    <recommendedName>
        <fullName evidence="4">Helicase ATP-binding domain-containing protein</fullName>
    </recommendedName>
</protein>
<proteinExistence type="predicted"/>
<dbReference type="InterPro" id="IPR027417">
    <property type="entry name" value="P-loop_NTPase"/>
</dbReference>
<sequence length="203" mass="23371">MQHHWLNWDELKSQFPKDGEFKDGMRPAQETGLRFVGEKGSCVLELPTGLGKTAMEVAIARAAKKHFKSCFLVTPTKAVLEQIRQRFPDDFTIALGRNDFPCFFYERSKADLNRESKTKFKADEIPCSMLRDCPHRVDQETGKTHEDGAIPCPYLQQKYEARNSRKPVLATLAFYLYSRLFSKDFPEPDVLIIDEAHRVPETI</sequence>
<keyword evidence="2" id="KW-0378">Hydrolase</keyword>
<evidence type="ECO:0000313" key="5">
    <source>
        <dbReference type="EMBL" id="OHA43934.1"/>
    </source>
</evidence>
<dbReference type="GO" id="GO:0016787">
    <property type="term" value="F:hydrolase activity"/>
    <property type="evidence" value="ECO:0007669"/>
    <property type="project" value="UniProtKB-KW"/>
</dbReference>
<dbReference type="InterPro" id="IPR014013">
    <property type="entry name" value="Helic_SF1/SF2_ATP-bd_DinG/Rad3"/>
</dbReference>
<dbReference type="GO" id="GO:0003677">
    <property type="term" value="F:DNA binding"/>
    <property type="evidence" value="ECO:0007669"/>
    <property type="project" value="InterPro"/>
</dbReference>
<name>A0A1G2P6F4_9BACT</name>
<gene>
    <name evidence="5" type="ORF">A3G03_03460</name>
</gene>
<dbReference type="PROSITE" id="PS51193">
    <property type="entry name" value="HELICASE_ATP_BIND_2"/>
    <property type="match status" value="1"/>
</dbReference>
<dbReference type="InterPro" id="IPR006935">
    <property type="entry name" value="Helicase/UvrB_N"/>
</dbReference>
<dbReference type="AlphaFoldDB" id="A0A1G2P6F4"/>
<organism evidence="5 6">
    <name type="scientific">Candidatus Taylorbacteria bacterium RIFCSPLOWO2_12_FULL_44_15c</name>
    <dbReference type="NCBI Taxonomy" id="1802333"/>
    <lineage>
        <taxon>Bacteria</taxon>
        <taxon>Candidatus Tayloriibacteriota</taxon>
    </lineage>
</organism>
<comment type="caution">
    <text evidence="5">The sequence shown here is derived from an EMBL/GenBank/DDBJ whole genome shotgun (WGS) entry which is preliminary data.</text>
</comment>
<feature type="domain" description="Helicase ATP-binding" evidence="4">
    <location>
        <begin position="10"/>
        <end position="203"/>
    </location>
</feature>
<dbReference type="Proteomes" id="UP000176355">
    <property type="component" value="Unassembled WGS sequence"/>
</dbReference>
<evidence type="ECO:0000256" key="3">
    <source>
        <dbReference type="ARBA" id="ARBA00022840"/>
    </source>
</evidence>
<dbReference type="SUPFAM" id="SSF52540">
    <property type="entry name" value="P-loop containing nucleoside triphosphate hydrolases"/>
    <property type="match status" value="1"/>
</dbReference>